<dbReference type="InterPro" id="IPR008969">
    <property type="entry name" value="CarboxyPept-like_regulatory"/>
</dbReference>
<dbReference type="Pfam" id="PF13715">
    <property type="entry name" value="CarbopepD_reg_2"/>
    <property type="match status" value="1"/>
</dbReference>
<name>A0A4R4KKC2_9BACT</name>
<dbReference type="Proteomes" id="UP000295706">
    <property type="component" value="Unassembled WGS sequence"/>
</dbReference>
<dbReference type="SUPFAM" id="SSF49464">
    <property type="entry name" value="Carboxypeptidase regulatory domain-like"/>
    <property type="match status" value="1"/>
</dbReference>
<dbReference type="Gene3D" id="2.60.40.1120">
    <property type="entry name" value="Carboxypeptidase-like, regulatory domain"/>
    <property type="match status" value="1"/>
</dbReference>
<evidence type="ECO:0000313" key="2">
    <source>
        <dbReference type="Proteomes" id="UP000295706"/>
    </source>
</evidence>
<dbReference type="GO" id="GO:0004180">
    <property type="term" value="F:carboxypeptidase activity"/>
    <property type="evidence" value="ECO:0007669"/>
    <property type="project" value="UniProtKB-KW"/>
</dbReference>
<reference evidence="1 2" key="1">
    <citation type="submission" date="2019-02" db="EMBL/GenBank/DDBJ databases">
        <title>Arundinibacter roseus gen. nov., sp. nov., a new member of the family Cytophagaceae.</title>
        <authorList>
            <person name="Szuroczki S."/>
            <person name="Khayer B."/>
            <person name="Sproer C."/>
            <person name="Toumi M."/>
            <person name="Szabo A."/>
            <person name="Felfoldi T."/>
            <person name="Schumann P."/>
            <person name="Toth E."/>
        </authorList>
    </citation>
    <scope>NUCLEOTIDE SEQUENCE [LARGE SCALE GENOMIC DNA]</scope>
    <source>
        <strain evidence="1 2">DMA-k-7a</strain>
    </source>
</reference>
<evidence type="ECO:0000313" key="1">
    <source>
        <dbReference type="EMBL" id="TDB67382.1"/>
    </source>
</evidence>
<dbReference type="OrthoDB" id="1223654at2"/>
<gene>
    <name evidence="1" type="ORF">EZE20_05385</name>
</gene>
<keyword evidence="1" id="KW-0121">Carboxypeptidase</keyword>
<sequence>MYSIFSFPSIRKSLFTTILSLFTAIVYGQSAQVTISGKVTNEKTGAPIPFANVYINNSSIGTTTNENGAYTLANLPLGNLELAVSSLGFNPIKEIVRFEQPGLKTVHFKMREGIELDGVIIYSRKSKLLQQRIKIITRELLGQSKFSKQCKLRNPEVLRITAPDNGHLLAQTTSPLIIENYALGYIIHQDLDDFDYHEGKVYYGGNTRFELMKPENEAQQKLWRANQKIAYKGSLKQLLSSMVSDSLQENGFRVFQEIPESRRVFNTVRVYNGLNPLKNHLNNRLEEVRGITLIQPGELETERLVVTQTQLEVFNMNKRGRSPYTDMAYSYSTIKMPNGYIVITPQGWVVTPMGFEIRGDLGNDRFANLLPSDWKRD</sequence>
<keyword evidence="1" id="KW-0378">Hydrolase</keyword>
<proteinExistence type="predicted"/>
<organism evidence="1 2">
    <name type="scientific">Arundinibacter roseus</name>
    <dbReference type="NCBI Taxonomy" id="2070510"/>
    <lineage>
        <taxon>Bacteria</taxon>
        <taxon>Pseudomonadati</taxon>
        <taxon>Bacteroidota</taxon>
        <taxon>Cytophagia</taxon>
        <taxon>Cytophagales</taxon>
        <taxon>Spirosomataceae</taxon>
        <taxon>Arundinibacter</taxon>
    </lineage>
</organism>
<keyword evidence="2" id="KW-1185">Reference proteome</keyword>
<comment type="caution">
    <text evidence="1">The sequence shown here is derived from an EMBL/GenBank/DDBJ whole genome shotgun (WGS) entry which is preliminary data.</text>
</comment>
<keyword evidence="1" id="KW-0645">Protease</keyword>
<protein>
    <submittedName>
        <fullName evidence="1">Carboxypeptidase-like regulatory domain-containing protein</fullName>
    </submittedName>
</protein>
<dbReference type="AlphaFoldDB" id="A0A4R4KKC2"/>
<accession>A0A4R4KKC2</accession>
<dbReference type="EMBL" id="SMJU01000003">
    <property type="protein sequence ID" value="TDB67382.1"/>
    <property type="molecule type" value="Genomic_DNA"/>
</dbReference>